<evidence type="ECO:0000313" key="2">
    <source>
        <dbReference type="EMBL" id="KAE9462178.1"/>
    </source>
</evidence>
<protein>
    <recommendedName>
        <fullName evidence="1">F-box domain-containing protein</fullName>
    </recommendedName>
</protein>
<accession>A0A6A4M6I8</accession>
<evidence type="ECO:0000259" key="1">
    <source>
        <dbReference type="Pfam" id="PF12937"/>
    </source>
</evidence>
<name>A0A6A4M6I8_9ERIC</name>
<evidence type="ECO:0000313" key="3">
    <source>
        <dbReference type="Proteomes" id="UP000428333"/>
    </source>
</evidence>
<proteinExistence type="predicted"/>
<dbReference type="InterPro" id="IPR001810">
    <property type="entry name" value="F-box_dom"/>
</dbReference>
<dbReference type="AlphaFoldDB" id="A0A6A4M6I8"/>
<dbReference type="Pfam" id="PF12937">
    <property type="entry name" value="F-box-like"/>
    <property type="match status" value="1"/>
</dbReference>
<dbReference type="Gene3D" id="1.20.1280.50">
    <property type="match status" value="1"/>
</dbReference>
<keyword evidence="3" id="KW-1185">Reference proteome</keyword>
<feature type="domain" description="F-box" evidence="1">
    <location>
        <begin position="21"/>
        <end position="55"/>
    </location>
</feature>
<dbReference type="CDD" id="cd09917">
    <property type="entry name" value="F-box_SF"/>
    <property type="match status" value="1"/>
</dbReference>
<gene>
    <name evidence="2" type="ORF">C3L33_05908</name>
</gene>
<comment type="caution">
    <text evidence="2">The sequence shown here is derived from an EMBL/GenBank/DDBJ whole genome shotgun (WGS) entry which is preliminary data.</text>
</comment>
<dbReference type="OrthoDB" id="1626194at2759"/>
<dbReference type="SUPFAM" id="SSF81383">
    <property type="entry name" value="F-box domain"/>
    <property type="match status" value="1"/>
</dbReference>
<organism evidence="2 3">
    <name type="scientific">Rhododendron williamsianum</name>
    <dbReference type="NCBI Taxonomy" id="262921"/>
    <lineage>
        <taxon>Eukaryota</taxon>
        <taxon>Viridiplantae</taxon>
        <taxon>Streptophyta</taxon>
        <taxon>Embryophyta</taxon>
        <taxon>Tracheophyta</taxon>
        <taxon>Spermatophyta</taxon>
        <taxon>Magnoliopsida</taxon>
        <taxon>eudicotyledons</taxon>
        <taxon>Gunneridae</taxon>
        <taxon>Pentapetalae</taxon>
        <taxon>asterids</taxon>
        <taxon>Ericales</taxon>
        <taxon>Ericaceae</taxon>
        <taxon>Ericoideae</taxon>
        <taxon>Rhodoreae</taxon>
        <taxon>Rhododendron</taxon>
    </lineage>
</organism>
<reference evidence="2 3" key="1">
    <citation type="journal article" date="2019" name="Genome Biol. Evol.">
        <title>The Rhododendron genome and chromosomal organization provide insight into shared whole-genome duplications across the heath family (Ericaceae).</title>
        <authorList>
            <person name="Soza V.L."/>
            <person name="Lindsley D."/>
            <person name="Waalkes A."/>
            <person name="Ramage E."/>
            <person name="Patwardhan R.P."/>
            <person name="Burton J.N."/>
            <person name="Adey A."/>
            <person name="Kumar A."/>
            <person name="Qiu R."/>
            <person name="Shendure J."/>
            <person name="Hall B."/>
        </authorList>
    </citation>
    <scope>NUCLEOTIDE SEQUENCE [LARGE SCALE GENOMIC DNA]</scope>
    <source>
        <strain evidence="2">RSF 1966-606</strain>
    </source>
</reference>
<dbReference type="EMBL" id="QEFC01000913">
    <property type="protein sequence ID" value="KAE9462178.1"/>
    <property type="molecule type" value="Genomic_DNA"/>
</dbReference>
<dbReference type="InterPro" id="IPR036047">
    <property type="entry name" value="F-box-like_dom_sf"/>
</dbReference>
<dbReference type="Proteomes" id="UP000428333">
    <property type="component" value="Linkage Group LG04"/>
</dbReference>
<dbReference type="InterPro" id="IPR044809">
    <property type="entry name" value="AUF1-like"/>
</dbReference>
<feature type="non-terminal residue" evidence="2">
    <location>
        <position position="1"/>
    </location>
</feature>
<dbReference type="PANTHER" id="PTHR31215">
    <property type="entry name" value="OS05G0510400 PROTEIN-RELATED"/>
    <property type="match status" value="1"/>
</dbReference>
<sequence length="227" mass="26154">MEHWVKKKKKKKEEEAENQFHRLPDDVVVNIFDKVSDVQSLCRCLVVSKRFSSLVPLVQTLSFKTSAWDYLSFFRDESEDALVNGSLGELSKLTTFAIIVYAIKELTLRAYLESVDAMDNKRRNQMGYANEVAKAERLFLVVARVKGCHRCANSDWNKGDEFWVKIEMIKLGYYVDGDWNKGDEFWVKIEMIKLGYYVDGYEAKKLVTSLGKPAAEVHVWNTCPMAA</sequence>